<evidence type="ECO:0000259" key="11">
    <source>
        <dbReference type="Pfam" id="PF01467"/>
    </source>
</evidence>
<keyword evidence="4 10" id="KW-0808">Transferase</keyword>
<accession>A0ABX8Y8E9</accession>
<dbReference type="Pfam" id="PF01467">
    <property type="entry name" value="CTP_transf_like"/>
    <property type="match status" value="1"/>
</dbReference>
<keyword evidence="7 10" id="KW-0067">ATP-binding</keyword>
<evidence type="ECO:0000256" key="6">
    <source>
        <dbReference type="ARBA" id="ARBA00022741"/>
    </source>
</evidence>
<dbReference type="InterPro" id="IPR005248">
    <property type="entry name" value="NadD/NMNAT"/>
</dbReference>
<evidence type="ECO:0000256" key="8">
    <source>
        <dbReference type="ARBA" id="ARBA00023027"/>
    </source>
</evidence>
<evidence type="ECO:0000256" key="5">
    <source>
        <dbReference type="ARBA" id="ARBA00022695"/>
    </source>
</evidence>
<dbReference type="SUPFAM" id="SSF52374">
    <property type="entry name" value="Nucleotidylyl transferase"/>
    <property type="match status" value="1"/>
</dbReference>
<dbReference type="GO" id="GO:0004515">
    <property type="term" value="F:nicotinate-nucleotide adenylyltransferase activity"/>
    <property type="evidence" value="ECO:0007669"/>
    <property type="project" value="UniProtKB-EC"/>
</dbReference>
<dbReference type="Proteomes" id="UP000826616">
    <property type="component" value="Chromosome"/>
</dbReference>
<gene>
    <name evidence="10" type="primary">nadD</name>
    <name evidence="12" type="ORF">K3F53_13730</name>
</gene>
<evidence type="ECO:0000256" key="3">
    <source>
        <dbReference type="ARBA" id="ARBA00022642"/>
    </source>
</evidence>
<evidence type="ECO:0000256" key="10">
    <source>
        <dbReference type="HAMAP-Rule" id="MF_00244"/>
    </source>
</evidence>
<dbReference type="NCBIfam" id="TIGR00482">
    <property type="entry name" value="nicotinate (nicotinamide) nucleotide adenylyltransferase"/>
    <property type="match status" value="1"/>
</dbReference>
<dbReference type="PANTHER" id="PTHR39321:SF3">
    <property type="entry name" value="PHOSPHOPANTETHEINE ADENYLYLTRANSFERASE"/>
    <property type="match status" value="1"/>
</dbReference>
<dbReference type="NCBIfam" id="TIGR00125">
    <property type="entry name" value="cyt_tran_rel"/>
    <property type="match status" value="1"/>
</dbReference>
<keyword evidence="5 10" id="KW-0548">Nucleotidyltransferase</keyword>
<dbReference type="NCBIfam" id="NF000840">
    <property type="entry name" value="PRK00071.1-3"/>
    <property type="match status" value="1"/>
</dbReference>
<dbReference type="CDD" id="cd02165">
    <property type="entry name" value="NMNAT"/>
    <property type="match status" value="1"/>
</dbReference>
<keyword evidence="8 10" id="KW-0520">NAD</keyword>
<dbReference type="NCBIfam" id="NF000841">
    <property type="entry name" value="PRK00071.1-4"/>
    <property type="match status" value="1"/>
</dbReference>
<evidence type="ECO:0000256" key="1">
    <source>
        <dbReference type="ARBA" id="ARBA00002324"/>
    </source>
</evidence>
<feature type="domain" description="Cytidyltransferase-like" evidence="11">
    <location>
        <begin position="46"/>
        <end position="206"/>
    </location>
</feature>
<sequence>MRWLRRLLPVAARKLCRLSEIQLYYIKSQRNEKPLNFRNKRKKVAIYGGTFDPIHAVHLIVAEQARDALGLDEVWFMPARLPPHKLGNPITEDKHRVAMVELAIADNPYFSLSTVELEMECSQPSYTYHTVRLLKERHPDTEFYFIIGGDMAKHLPKWYKIEELITMVKFVVLARPGYIMDNKYMQDVIQVRMPQLDVSSTMIRQKAADGKSIRYLVPEAVRLYIEEKRLYEA</sequence>
<dbReference type="InterPro" id="IPR004821">
    <property type="entry name" value="Cyt_trans-like"/>
</dbReference>
<proteinExistence type="inferred from homology"/>
<comment type="catalytic activity">
    <reaction evidence="9 10">
        <text>nicotinate beta-D-ribonucleotide + ATP + H(+) = deamido-NAD(+) + diphosphate</text>
        <dbReference type="Rhea" id="RHEA:22860"/>
        <dbReference type="ChEBI" id="CHEBI:15378"/>
        <dbReference type="ChEBI" id="CHEBI:30616"/>
        <dbReference type="ChEBI" id="CHEBI:33019"/>
        <dbReference type="ChEBI" id="CHEBI:57502"/>
        <dbReference type="ChEBI" id="CHEBI:58437"/>
        <dbReference type="EC" id="2.7.7.18"/>
    </reaction>
</comment>
<dbReference type="InterPro" id="IPR014729">
    <property type="entry name" value="Rossmann-like_a/b/a_fold"/>
</dbReference>
<reference evidence="12 13" key="1">
    <citation type="submission" date="2021-08" db="EMBL/GenBank/DDBJ databases">
        <title>Complete genome sequence of the strain Aneurinibacillus thermoaerophilus CCM 8960.</title>
        <authorList>
            <person name="Musilova J."/>
            <person name="Kourilova X."/>
            <person name="Pernicova I."/>
            <person name="Bezdicek M."/>
            <person name="Lengerova M."/>
            <person name="Obruca S."/>
            <person name="Sedlar K."/>
        </authorList>
    </citation>
    <scope>NUCLEOTIDE SEQUENCE [LARGE SCALE GENOMIC DNA]</scope>
    <source>
        <strain evidence="12 13">CCM 8960</strain>
    </source>
</reference>
<dbReference type="PANTHER" id="PTHR39321">
    <property type="entry name" value="NICOTINATE-NUCLEOTIDE ADENYLYLTRANSFERASE-RELATED"/>
    <property type="match status" value="1"/>
</dbReference>
<dbReference type="Gene3D" id="3.40.50.620">
    <property type="entry name" value="HUPs"/>
    <property type="match status" value="1"/>
</dbReference>
<keyword evidence="13" id="KW-1185">Reference proteome</keyword>
<dbReference type="HAMAP" id="MF_00244">
    <property type="entry name" value="NaMN_adenylyltr"/>
    <property type="match status" value="1"/>
</dbReference>
<dbReference type="EC" id="2.7.7.18" evidence="10"/>
<comment type="function">
    <text evidence="1 10">Catalyzes the reversible adenylation of nicotinate mononucleotide (NaMN) to nicotinic acid adenine dinucleotide (NaAD).</text>
</comment>
<name>A0ABX8Y8E9_ANETH</name>
<evidence type="ECO:0000313" key="13">
    <source>
        <dbReference type="Proteomes" id="UP000826616"/>
    </source>
</evidence>
<evidence type="ECO:0000256" key="2">
    <source>
        <dbReference type="ARBA" id="ARBA00005019"/>
    </source>
</evidence>
<evidence type="ECO:0000256" key="7">
    <source>
        <dbReference type="ARBA" id="ARBA00022840"/>
    </source>
</evidence>
<comment type="pathway">
    <text evidence="2 10">Cofactor biosynthesis; NAD(+) biosynthesis; deamido-NAD(+) from nicotinate D-ribonucleotide: step 1/1.</text>
</comment>
<organism evidence="12 13">
    <name type="scientific">Aneurinibacillus thermoaerophilus</name>
    <dbReference type="NCBI Taxonomy" id="143495"/>
    <lineage>
        <taxon>Bacteria</taxon>
        <taxon>Bacillati</taxon>
        <taxon>Bacillota</taxon>
        <taxon>Bacilli</taxon>
        <taxon>Bacillales</taxon>
        <taxon>Paenibacillaceae</taxon>
        <taxon>Aneurinibacillus group</taxon>
        <taxon>Aneurinibacillus</taxon>
    </lineage>
</organism>
<keyword evidence="3 10" id="KW-0662">Pyridine nucleotide biosynthesis</keyword>
<keyword evidence="6 10" id="KW-0547">Nucleotide-binding</keyword>
<protein>
    <recommendedName>
        <fullName evidence="10">Probable nicotinate-nucleotide adenylyltransferase</fullName>
        <ecNumber evidence="10">2.7.7.18</ecNumber>
    </recommendedName>
    <alternativeName>
        <fullName evidence="10">Deamido-NAD(+) diphosphorylase</fullName>
    </alternativeName>
    <alternativeName>
        <fullName evidence="10">Deamido-NAD(+) pyrophosphorylase</fullName>
    </alternativeName>
    <alternativeName>
        <fullName evidence="10">Nicotinate mononucleotide adenylyltransferase</fullName>
        <shortName evidence="10">NaMN adenylyltransferase</shortName>
    </alternativeName>
</protein>
<dbReference type="EMBL" id="CP080764">
    <property type="protein sequence ID" value="QYY41940.1"/>
    <property type="molecule type" value="Genomic_DNA"/>
</dbReference>
<evidence type="ECO:0000313" key="12">
    <source>
        <dbReference type="EMBL" id="QYY41940.1"/>
    </source>
</evidence>
<comment type="similarity">
    <text evidence="10">Belongs to the NadD family.</text>
</comment>
<evidence type="ECO:0000256" key="9">
    <source>
        <dbReference type="ARBA" id="ARBA00048721"/>
    </source>
</evidence>
<evidence type="ECO:0000256" key="4">
    <source>
        <dbReference type="ARBA" id="ARBA00022679"/>
    </source>
</evidence>